<dbReference type="AlphaFoldDB" id="A0AAD6XNA1"/>
<organism evidence="1 2">
    <name type="scientific">Mycena belliarum</name>
    <dbReference type="NCBI Taxonomy" id="1033014"/>
    <lineage>
        <taxon>Eukaryota</taxon>
        <taxon>Fungi</taxon>
        <taxon>Dikarya</taxon>
        <taxon>Basidiomycota</taxon>
        <taxon>Agaricomycotina</taxon>
        <taxon>Agaricomycetes</taxon>
        <taxon>Agaricomycetidae</taxon>
        <taxon>Agaricales</taxon>
        <taxon>Marasmiineae</taxon>
        <taxon>Mycenaceae</taxon>
        <taxon>Mycena</taxon>
    </lineage>
</organism>
<keyword evidence="2" id="KW-1185">Reference proteome</keyword>
<sequence length="271" mass="30549">MNSPFQRHFGTNYCPTHEETHSIRALLVPHVDEVARLESLIRDLSAQRDQLKEHIGLHEALISPARRLPHDIIQEIFLACLPTRRNATMDLAQAPLLLGRICSAWRAIALSMPLLWARLHVNLDYVVSSGARIHFLGEWLERSAQCALTLSIAARKPPDSSSAVMDLLIKSSERWRNLNLVHLTEAYLGKLHGVAAPRLESIEATESGVENLDVNTLFQGTHIRRVALVRTHLWTLLPTMSWDHLTHLSLLTYFPSAQPTSSSSFVRAARY</sequence>
<protein>
    <recommendedName>
        <fullName evidence="3">F-box domain-containing protein</fullName>
    </recommendedName>
</protein>
<dbReference type="Proteomes" id="UP001222325">
    <property type="component" value="Unassembled WGS sequence"/>
</dbReference>
<evidence type="ECO:0008006" key="3">
    <source>
        <dbReference type="Google" id="ProtNLM"/>
    </source>
</evidence>
<evidence type="ECO:0000313" key="2">
    <source>
        <dbReference type="Proteomes" id="UP001222325"/>
    </source>
</evidence>
<accession>A0AAD6XNA1</accession>
<dbReference type="EMBL" id="JARJCN010000021">
    <property type="protein sequence ID" value="KAJ7090769.1"/>
    <property type="molecule type" value="Genomic_DNA"/>
</dbReference>
<gene>
    <name evidence="1" type="ORF">B0H15DRAFT_778727</name>
</gene>
<name>A0AAD6XNA1_9AGAR</name>
<evidence type="ECO:0000313" key="1">
    <source>
        <dbReference type="EMBL" id="KAJ7090769.1"/>
    </source>
</evidence>
<comment type="caution">
    <text evidence="1">The sequence shown here is derived from an EMBL/GenBank/DDBJ whole genome shotgun (WGS) entry which is preliminary data.</text>
</comment>
<proteinExistence type="predicted"/>
<reference evidence="1" key="1">
    <citation type="submission" date="2023-03" db="EMBL/GenBank/DDBJ databases">
        <title>Massive genome expansion in bonnet fungi (Mycena s.s.) driven by repeated elements and novel gene families across ecological guilds.</title>
        <authorList>
            <consortium name="Lawrence Berkeley National Laboratory"/>
            <person name="Harder C.B."/>
            <person name="Miyauchi S."/>
            <person name="Viragh M."/>
            <person name="Kuo A."/>
            <person name="Thoen E."/>
            <person name="Andreopoulos B."/>
            <person name="Lu D."/>
            <person name="Skrede I."/>
            <person name="Drula E."/>
            <person name="Henrissat B."/>
            <person name="Morin E."/>
            <person name="Kohler A."/>
            <person name="Barry K."/>
            <person name="LaButti K."/>
            <person name="Morin E."/>
            <person name="Salamov A."/>
            <person name="Lipzen A."/>
            <person name="Mereny Z."/>
            <person name="Hegedus B."/>
            <person name="Baldrian P."/>
            <person name="Stursova M."/>
            <person name="Weitz H."/>
            <person name="Taylor A."/>
            <person name="Grigoriev I.V."/>
            <person name="Nagy L.G."/>
            <person name="Martin F."/>
            <person name="Kauserud H."/>
        </authorList>
    </citation>
    <scope>NUCLEOTIDE SEQUENCE</scope>
    <source>
        <strain evidence="1">CBHHK173m</strain>
    </source>
</reference>